<feature type="signal peptide" evidence="2">
    <location>
        <begin position="1"/>
        <end position="21"/>
    </location>
</feature>
<comment type="caution">
    <text evidence="3">The sequence shown here is derived from an EMBL/GenBank/DDBJ whole genome shotgun (WGS) entry which is preliminary data.</text>
</comment>
<evidence type="ECO:0000256" key="2">
    <source>
        <dbReference type="SAM" id="SignalP"/>
    </source>
</evidence>
<dbReference type="EMBL" id="JADBEO010000006">
    <property type="protein sequence ID" value="MDR4305739.1"/>
    <property type="molecule type" value="Genomic_DNA"/>
</dbReference>
<feature type="chain" id="PRO_5045999519" evidence="2">
    <location>
        <begin position="22"/>
        <end position="145"/>
    </location>
</feature>
<dbReference type="Proteomes" id="UP001181622">
    <property type="component" value="Unassembled WGS sequence"/>
</dbReference>
<gene>
    <name evidence="3" type="ORF">IHQ68_03760</name>
</gene>
<proteinExistence type="predicted"/>
<dbReference type="RefSeq" id="WP_309388994.1">
    <property type="nucleotide sequence ID" value="NZ_JADBEO010000006.1"/>
</dbReference>
<keyword evidence="2" id="KW-0732">Signal</keyword>
<accession>A0ABU1DCB2</accession>
<reference evidence="3" key="1">
    <citation type="submission" date="2020-10" db="EMBL/GenBank/DDBJ databases">
        <authorList>
            <person name="Abbas A."/>
            <person name="Razzaq R."/>
            <person name="Waqas M."/>
            <person name="Abbas N."/>
            <person name="Nielsen T.K."/>
            <person name="Hansen L.H."/>
            <person name="Hussain S."/>
            <person name="Shahid M."/>
        </authorList>
    </citation>
    <scope>NUCLEOTIDE SEQUENCE</scope>
    <source>
        <strain evidence="3">S14</strain>
    </source>
</reference>
<feature type="region of interest" description="Disordered" evidence="1">
    <location>
        <begin position="124"/>
        <end position="145"/>
    </location>
</feature>
<evidence type="ECO:0000256" key="1">
    <source>
        <dbReference type="SAM" id="MobiDB-lite"/>
    </source>
</evidence>
<name>A0ABU1DCB2_9HYPH</name>
<feature type="region of interest" description="Disordered" evidence="1">
    <location>
        <begin position="24"/>
        <end position="45"/>
    </location>
</feature>
<feature type="compositionally biased region" description="Basic and acidic residues" evidence="1">
    <location>
        <begin position="124"/>
        <end position="135"/>
    </location>
</feature>
<evidence type="ECO:0000313" key="4">
    <source>
        <dbReference type="Proteomes" id="UP001181622"/>
    </source>
</evidence>
<sequence length="145" mass="15365">MRSLRILAAAAFVAAAAPAFAQGPAQDPAKADDGATASPAQQRAIDESYRGRCEAKVPRELCACVIAVADSQIADPTERQIFYDFMMGDVDKAKASRAAFAPEKNMRFNIALQKADVMLGDRCDKLKPKEPEAPEGKAPAGPAGK</sequence>
<feature type="compositionally biased region" description="Low complexity" evidence="1">
    <location>
        <begin position="136"/>
        <end position="145"/>
    </location>
</feature>
<organism evidence="3 4">
    <name type="scientific">Chelatococcus sambhunathii</name>
    <dbReference type="NCBI Taxonomy" id="363953"/>
    <lineage>
        <taxon>Bacteria</taxon>
        <taxon>Pseudomonadati</taxon>
        <taxon>Pseudomonadota</taxon>
        <taxon>Alphaproteobacteria</taxon>
        <taxon>Hyphomicrobiales</taxon>
        <taxon>Chelatococcaceae</taxon>
        <taxon>Chelatococcus</taxon>
    </lineage>
</organism>
<protein>
    <submittedName>
        <fullName evidence="3">Uncharacterized protein</fullName>
    </submittedName>
</protein>
<keyword evidence="4" id="KW-1185">Reference proteome</keyword>
<evidence type="ECO:0000313" key="3">
    <source>
        <dbReference type="EMBL" id="MDR4305739.1"/>
    </source>
</evidence>